<accession>A0A4R0RP13</accession>
<keyword evidence="3" id="KW-1185">Reference proteome</keyword>
<feature type="compositionally biased region" description="Polar residues" evidence="1">
    <location>
        <begin position="510"/>
        <end position="520"/>
    </location>
</feature>
<feature type="compositionally biased region" description="Basic residues" evidence="1">
    <location>
        <begin position="604"/>
        <end position="618"/>
    </location>
</feature>
<feature type="region of interest" description="Disordered" evidence="1">
    <location>
        <begin position="482"/>
        <end position="551"/>
    </location>
</feature>
<evidence type="ECO:0000313" key="2">
    <source>
        <dbReference type="EMBL" id="TCD67825.1"/>
    </source>
</evidence>
<proteinExistence type="predicted"/>
<feature type="region of interest" description="Disordered" evidence="1">
    <location>
        <begin position="576"/>
        <end position="665"/>
    </location>
</feature>
<name>A0A4R0RP13_9APHY</name>
<dbReference type="AlphaFoldDB" id="A0A4R0RP13"/>
<feature type="compositionally biased region" description="Basic and acidic residues" evidence="1">
    <location>
        <begin position="576"/>
        <end position="595"/>
    </location>
</feature>
<gene>
    <name evidence="2" type="ORF">EIP91_011887</name>
</gene>
<organism evidence="2 3">
    <name type="scientific">Steccherinum ochraceum</name>
    <dbReference type="NCBI Taxonomy" id="92696"/>
    <lineage>
        <taxon>Eukaryota</taxon>
        <taxon>Fungi</taxon>
        <taxon>Dikarya</taxon>
        <taxon>Basidiomycota</taxon>
        <taxon>Agaricomycotina</taxon>
        <taxon>Agaricomycetes</taxon>
        <taxon>Polyporales</taxon>
        <taxon>Steccherinaceae</taxon>
        <taxon>Steccherinum</taxon>
    </lineage>
</organism>
<reference evidence="2 3" key="1">
    <citation type="submission" date="2018-11" db="EMBL/GenBank/DDBJ databases">
        <title>Genome assembly of Steccherinum ochraceum LE-BIN_3174, the white-rot fungus of the Steccherinaceae family (The Residual Polyporoid clade, Polyporales, Basidiomycota).</title>
        <authorList>
            <person name="Fedorova T.V."/>
            <person name="Glazunova O.A."/>
            <person name="Landesman E.O."/>
            <person name="Moiseenko K.V."/>
            <person name="Psurtseva N.V."/>
            <person name="Savinova O.S."/>
            <person name="Shakhova N.V."/>
            <person name="Tyazhelova T.V."/>
            <person name="Vasina D.V."/>
        </authorList>
    </citation>
    <scope>NUCLEOTIDE SEQUENCE [LARGE SCALE GENOMIC DNA]</scope>
    <source>
        <strain evidence="2 3">LE-BIN_3174</strain>
    </source>
</reference>
<dbReference type="EMBL" id="RWJN01000084">
    <property type="protein sequence ID" value="TCD67825.1"/>
    <property type="molecule type" value="Genomic_DNA"/>
</dbReference>
<evidence type="ECO:0000256" key="1">
    <source>
        <dbReference type="SAM" id="MobiDB-lite"/>
    </source>
</evidence>
<sequence>MAQAAGHVVEVEGSRELYLPERLFTTSPVQVQYPRSDFCIEDLPFPVPPRRFLPPSVIPSSRFRPINPMPLRTYDGSLTAQVAPALPKAINDLAQDARLHTLKRSTCLWQNFKNYTEPTTDVNTWKASLDATGPDDILSIPPAAEQAKAVVALLHWMAMQSQRDELLGTCELSVDDGVSQQLLDPLNMLLKTRYRNRVSCNLSDETLARRKFGWTTVEAAGGVADPQQVRAYPQNAFLPQWSRASSASHLFGATEAAPSERMTAQAADEQAIEAALRAKEPPKAGFPDRILMICANLFSHGPLAEYKTFWSMSDQIFEKIFYEGCAQTTTGKFHWDDAPGWHPMMAFAVRLIKQIWAQMYFFKTKWGFVTNGSKLMLFVKTGQNELTCSDLHDLTDDDVLQALLGLCFASIDCSGDSDREEPLIEYLCPKASREADWPAPPADFWNRPEEAITTATAETNLEEFDEENSLFIDTADYSHITDLGPELRPRRAPDNVLDGLEDPEDAGPQASGSGSRSNNADAHDPEASGSGLEPGDGAPSSEWDDEPEQPLPAPILAQTFAHAPVLLVPAATPVEHRRSTRLADIEKKKKEEDAKAAIIPSVQRRPRLGSPRTKKAVKTRGSAQASSSKADPKTTKQVKAKSKTKASSSKADPKGKGRAPNSDAE</sequence>
<dbReference type="OrthoDB" id="2804524at2759"/>
<protein>
    <submittedName>
        <fullName evidence="2">Uncharacterized protein</fullName>
    </submittedName>
</protein>
<comment type="caution">
    <text evidence="2">The sequence shown here is derived from an EMBL/GenBank/DDBJ whole genome shotgun (WGS) entry which is preliminary data.</text>
</comment>
<dbReference type="Proteomes" id="UP000292702">
    <property type="component" value="Unassembled WGS sequence"/>
</dbReference>
<evidence type="ECO:0000313" key="3">
    <source>
        <dbReference type="Proteomes" id="UP000292702"/>
    </source>
</evidence>